<dbReference type="NCBIfam" id="TIGR02672">
    <property type="entry name" value="cas_csm6"/>
    <property type="match status" value="1"/>
</dbReference>
<dbReference type="Pfam" id="PF22208">
    <property type="entry name" value="Cas_Csm6_CARF"/>
    <property type="match status" value="1"/>
</dbReference>
<name>A0A1I0B567_9FIRM</name>
<dbReference type="InterPro" id="IPR053941">
    <property type="entry name" value="Csm6_HEPN"/>
</dbReference>
<dbReference type="InterPro" id="IPR013489">
    <property type="entry name" value="CRISPR-assoc_prot_Csm6"/>
</dbReference>
<reference evidence="4 5" key="1">
    <citation type="submission" date="2016-10" db="EMBL/GenBank/DDBJ databases">
        <authorList>
            <person name="de Groot N.N."/>
        </authorList>
    </citation>
    <scope>NUCLEOTIDE SEQUENCE [LARGE SCALE GENOMIC DNA]</scope>
    <source>
        <strain evidence="4 5">KH1P1</strain>
    </source>
</reference>
<dbReference type="RefSeq" id="WP_074648305.1">
    <property type="nucleotide sequence ID" value="NZ_FOIL01000003.1"/>
</dbReference>
<dbReference type="EMBL" id="FOIL01000003">
    <property type="protein sequence ID" value="SET01885.1"/>
    <property type="molecule type" value="Genomic_DNA"/>
</dbReference>
<dbReference type="InterPro" id="IPR053955">
    <property type="entry name" value="Csm6_CARF"/>
</dbReference>
<feature type="coiled-coil region" evidence="1">
    <location>
        <begin position="221"/>
        <end position="248"/>
    </location>
</feature>
<keyword evidence="1" id="KW-0175">Coiled coil</keyword>
<dbReference type="Proteomes" id="UP000199820">
    <property type="component" value="Unassembled WGS sequence"/>
</dbReference>
<evidence type="ECO:0000256" key="1">
    <source>
        <dbReference type="SAM" id="Coils"/>
    </source>
</evidence>
<protein>
    <submittedName>
        <fullName evidence="4">CRISPR type III-A/MTUBE-associated protein Csm6</fullName>
    </submittedName>
</protein>
<organism evidence="4 5">
    <name type="scientific">[Clostridium] aminophilum</name>
    <dbReference type="NCBI Taxonomy" id="1526"/>
    <lineage>
        <taxon>Bacteria</taxon>
        <taxon>Bacillati</taxon>
        <taxon>Bacillota</taxon>
        <taxon>Clostridia</taxon>
        <taxon>Lachnospirales</taxon>
        <taxon>Lachnospiraceae</taxon>
    </lineage>
</organism>
<dbReference type="AlphaFoldDB" id="A0A1I0B567"/>
<evidence type="ECO:0000259" key="2">
    <source>
        <dbReference type="Pfam" id="PF09659"/>
    </source>
</evidence>
<proteinExistence type="predicted"/>
<evidence type="ECO:0000313" key="4">
    <source>
        <dbReference type="EMBL" id="SET01885.1"/>
    </source>
</evidence>
<dbReference type="STRING" id="1526.SAMN02910262_01623"/>
<evidence type="ECO:0000259" key="3">
    <source>
        <dbReference type="Pfam" id="PF22208"/>
    </source>
</evidence>
<accession>A0A1I0B567</accession>
<feature type="domain" description="Csm6 HEPN" evidence="2">
    <location>
        <begin position="251"/>
        <end position="432"/>
    </location>
</feature>
<evidence type="ECO:0000313" key="5">
    <source>
        <dbReference type="Proteomes" id="UP000199820"/>
    </source>
</evidence>
<dbReference type="Pfam" id="PF09659">
    <property type="entry name" value="Cas_Csm6_HEPN"/>
    <property type="match status" value="1"/>
</dbReference>
<sequence>MGKTILFSAVGGTDPISLNNLHDGSLLHICRWYKPDEVYLYMSKEMLEFQNQDDRYRYCINKLAESQNREIIIHEIERPELVNVQDFNYFYDDFKGCLSEIIRNAGDAEILVNISSGTPAIKSGLLVLITLGELYCKTVQVITPTKSLNEHSHKEYDVEMLWELNEDNLPDSENRCKIVYCPSLSNIKQTEIIKQLVREYDYKAALSAAELLPEEATKSYLALLKIACARLQLDNRDLNAQVNQYQMSGFPVKGDDARKYFEYALALDIKRRRGEYGDFVRALSPILADLFEMVLYKECGINIRKYVEVKNRVPRWSPSLLCGTEVESILISSFSSFDYKAVSSIHILKIIENKCHNEKVINIVESLRQVEQEVRNIAAHEVVSVTEKMIKDTTGYSSQQVMNLVKEVFKYTNLNIRSEYWDAYDDMNDFIISKI</sequence>
<keyword evidence="5" id="KW-1185">Reference proteome</keyword>
<gene>
    <name evidence="4" type="ORF">SAMN04487771_100390</name>
</gene>
<feature type="domain" description="Csm6 CARF" evidence="3">
    <location>
        <begin position="79"/>
        <end position="176"/>
    </location>
</feature>